<feature type="region of interest" description="Disordered" evidence="2">
    <location>
        <begin position="329"/>
        <end position="360"/>
    </location>
</feature>
<feature type="region of interest" description="Disordered" evidence="2">
    <location>
        <begin position="76"/>
        <end position="112"/>
    </location>
</feature>
<dbReference type="CDD" id="cd18186">
    <property type="entry name" value="BTB_POZ_ZBTB_KLHL-like"/>
    <property type="match status" value="1"/>
</dbReference>
<protein>
    <recommendedName>
        <fullName evidence="3">BTB domain-containing protein</fullName>
    </recommendedName>
</protein>
<dbReference type="SUPFAM" id="SSF54695">
    <property type="entry name" value="POZ domain"/>
    <property type="match status" value="1"/>
</dbReference>
<dbReference type="Pfam" id="PF00651">
    <property type="entry name" value="BTB"/>
    <property type="match status" value="1"/>
</dbReference>
<proteinExistence type="predicted"/>
<dbReference type="InterPro" id="IPR011333">
    <property type="entry name" value="SKP1/BTB/POZ_sf"/>
</dbReference>
<comment type="caution">
    <text evidence="4">The sequence shown here is derived from an EMBL/GenBank/DDBJ whole genome shotgun (WGS) entry which is preliminary data.</text>
</comment>
<evidence type="ECO:0000259" key="3">
    <source>
        <dbReference type="PROSITE" id="PS50097"/>
    </source>
</evidence>
<evidence type="ECO:0000313" key="5">
    <source>
        <dbReference type="Proteomes" id="UP001205105"/>
    </source>
</evidence>
<dbReference type="Proteomes" id="UP001205105">
    <property type="component" value="Unassembled WGS sequence"/>
</dbReference>
<feature type="region of interest" description="Disordered" evidence="2">
    <location>
        <begin position="1"/>
        <end position="26"/>
    </location>
</feature>
<gene>
    <name evidence="4" type="ORF">COHA_000880</name>
</gene>
<organism evidence="4 5">
    <name type="scientific">Chlorella ohadii</name>
    <dbReference type="NCBI Taxonomy" id="2649997"/>
    <lineage>
        <taxon>Eukaryota</taxon>
        <taxon>Viridiplantae</taxon>
        <taxon>Chlorophyta</taxon>
        <taxon>core chlorophytes</taxon>
        <taxon>Trebouxiophyceae</taxon>
        <taxon>Chlorellales</taxon>
        <taxon>Chlorellaceae</taxon>
        <taxon>Chlorella clade</taxon>
        <taxon>Chlorella</taxon>
    </lineage>
</organism>
<sequence>MWRDRPVNPAAMDLPDHGSFDPAQPEAFYLGQGADELRATADARLVVEGQQLRVHSQVLSVQSRVLRSLFAAQAEGGSGGGGDGAGVPPAPKRARQGESSSRGATPAAAPAAARELEPVVLEQALQGFELREVALFLRLVYCPDDGGPGRLHFELASLAGAACLAHQLDAPRVLRHLIAAMQSSAESLDSHTMLAAWLGVAEHCKQGELRACCIRRLATLLLADRNGDWEGGPQRRGHSGVQQGMEDLNQLQASQDLLVVVLFSQALGISQESTQVLMGALLSSARKAASAAVQTVPVAGRGRHAAHARASPASFVPSMGSMRQVLGIEGEGQQPGRHRIAYDDSSSDDDIPVQQRRANA</sequence>
<keyword evidence="5" id="KW-1185">Reference proteome</keyword>
<dbReference type="PROSITE" id="PS50097">
    <property type="entry name" value="BTB"/>
    <property type="match status" value="1"/>
</dbReference>
<dbReference type="EMBL" id="JADXDR010000015">
    <property type="protein sequence ID" value="KAI7845593.1"/>
    <property type="molecule type" value="Genomic_DNA"/>
</dbReference>
<accession>A0AAD5DZR5</accession>
<feature type="domain" description="BTB" evidence="3">
    <location>
        <begin position="41"/>
        <end position="70"/>
    </location>
</feature>
<name>A0AAD5DZR5_9CHLO</name>
<dbReference type="InterPro" id="IPR000210">
    <property type="entry name" value="BTB/POZ_dom"/>
</dbReference>
<dbReference type="Gene3D" id="3.30.710.10">
    <property type="entry name" value="Potassium Channel Kv1.1, Chain A"/>
    <property type="match status" value="1"/>
</dbReference>
<comment type="pathway">
    <text evidence="1">Protein modification; protein ubiquitination.</text>
</comment>
<feature type="compositionally biased region" description="Gly residues" evidence="2">
    <location>
        <begin position="76"/>
        <end position="85"/>
    </location>
</feature>
<evidence type="ECO:0000256" key="1">
    <source>
        <dbReference type="ARBA" id="ARBA00004906"/>
    </source>
</evidence>
<evidence type="ECO:0000256" key="2">
    <source>
        <dbReference type="SAM" id="MobiDB-lite"/>
    </source>
</evidence>
<evidence type="ECO:0000313" key="4">
    <source>
        <dbReference type="EMBL" id="KAI7845593.1"/>
    </source>
</evidence>
<dbReference type="AlphaFoldDB" id="A0AAD5DZR5"/>
<reference evidence="4" key="1">
    <citation type="submission" date="2020-11" db="EMBL/GenBank/DDBJ databases">
        <title>Chlorella ohadii genome sequencing and assembly.</title>
        <authorList>
            <person name="Murik O."/>
            <person name="Treves H."/>
            <person name="Kedem I."/>
            <person name="Shotland Y."/>
            <person name="Kaplan A."/>
        </authorList>
    </citation>
    <scope>NUCLEOTIDE SEQUENCE</scope>
    <source>
        <strain evidence="4">1</strain>
    </source>
</reference>